<dbReference type="PANTHER" id="PTHR11825">
    <property type="entry name" value="SUBGROUP IIII AMINOTRANSFERASE"/>
    <property type="match status" value="1"/>
</dbReference>
<dbReference type="GO" id="GO:0009099">
    <property type="term" value="P:L-valine biosynthetic process"/>
    <property type="evidence" value="ECO:0007669"/>
    <property type="project" value="TreeGrafter"/>
</dbReference>
<keyword evidence="4" id="KW-0032">Aminotransferase</keyword>
<evidence type="ECO:0000313" key="12">
    <source>
        <dbReference type="WBParaSite" id="PgR103X_g019_t03"/>
    </source>
</evidence>
<dbReference type="PANTHER" id="PTHR11825:SF44">
    <property type="entry name" value="BRANCHED-CHAIN-AMINO-ACID AMINOTRANSFERASE"/>
    <property type="match status" value="1"/>
</dbReference>
<comment type="similarity">
    <text evidence="2">Belongs to the class-IV pyridoxal-phosphate-dependent aminotransferase family.</text>
</comment>
<evidence type="ECO:0000256" key="6">
    <source>
        <dbReference type="ARBA" id="ARBA00022679"/>
    </source>
</evidence>
<evidence type="ECO:0000256" key="7">
    <source>
        <dbReference type="ARBA" id="ARBA00022898"/>
    </source>
</evidence>
<evidence type="ECO:0000256" key="5">
    <source>
        <dbReference type="ARBA" id="ARBA00022605"/>
    </source>
</evidence>
<dbReference type="InterPro" id="IPR033939">
    <property type="entry name" value="BCAT_family"/>
</dbReference>
<evidence type="ECO:0000256" key="2">
    <source>
        <dbReference type="ARBA" id="ARBA00009320"/>
    </source>
</evidence>
<proteinExistence type="inferred from homology"/>
<dbReference type="WBParaSite" id="PgR103X_g019_t03">
    <property type="protein sequence ID" value="PgR103X_g019_t03"/>
    <property type="gene ID" value="PgR103X_g019"/>
</dbReference>
<dbReference type="Proteomes" id="UP000887569">
    <property type="component" value="Unplaced"/>
</dbReference>
<protein>
    <recommendedName>
        <fullName evidence="3">branched-chain-amino-acid transaminase</fullName>
        <ecNumber evidence="3">2.6.1.42</ecNumber>
    </recommendedName>
</protein>
<keyword evidence="8" id="KW-0100">Branched-chain amino acid biosynthesis</keyword>
<dbReference type="AlphaFoldDB" id="A0A915CA22"/>
<evidence type="ECO:0000256" key="3">
    <source>
        <dbReference type="ARBA" id="ARBA00013053"/>
    </source>
</evidence>
<evidence type="ECO:0000256" key="8">
    <source>
        <dbReference type="ARBA" id="ARBA00023304"/>
    </source>
</evidence>
<dbReference type="GO" id="GO:0004084">
    <property type="term" value="F:branched-chain-amino-acid transaminase activity"/>
    <property type="evidence" value="ECO:0007669"/>
    <property type="project" value="UniProtKB-EC"/>
</dbReference>
<dbReference type="GO" id="GO:0005739">
    <property type="term" value="C:mitochondrion"/>
    <property type="evidence" value="ECO:0007669"/>
    <property type="project" value="TreeGrafter"/>
</dbReference>
<evidence type="ECO:0000256" key="9">
    <source>
        <dbReference type="PIRSR" id="PIRSR006468-1"/>
    </source>
</evidence>
<evidence type="ECO:0000256" key="1">
    <source>
        <dbReference type="ARBA" id="ARBA00001933"/>
    </source>
</evidence>
<dbReference type="InterPro" id="IPR043131">
    <property type="entry name" value="BCAT-like_N"/>
</dbReference>
<organism evidence="10 12">
    <name type="scientific">Parascaris univalens</name>
    <name type="common">Nematode worm</name>
    <dbReference type="NCBI Taxonomy" id="6257"/>
    <lineage>
        <taxon>Eukaryota</taxon>
        <taxon>Metazoa</taxon>
        <taxon>Ecdysozoa</taxon>
        <taxon>Nematoda</taxon>
        <taxon>Chromadorea</taxon>
        <taxon>Rhabditida</taxon>
        <taxon>Spirurina</taxon>
        <taxon>Ascaridomorpha</taxon>
        <taxon>Ascaridoidea</taxon>
        <taxon>Ascarididae</taxon>
        <taxon>Parascaris</taxon>
    </lineage>
</organism>
<dbReference type="SUPFAM" id="SSF56752">
    <property type="entry name" value="D-aminoacid aminotransferase-like PLP-dependent enzymes"/>
    <property type="match status" value="1"/>
</dbReference>
<keyword evidence="7" id="KW-0663">Pyridoxal phosphate</keyword>
<dbReference type="Pfam" id="PF01063">
    <property type="entry name" value="Aminotran_4"/>
    <property type="match status" value="1"/>
</dbReference>
<name>A0A915CA22_PARUN</name>
<dbReference type="WBParaSite" id="PgR103X_g019_t01">
    <property type="protein sequence ID" value="PgR103X_g019_t01"/>
    <property type="gene ID" value="PgR103X_g019"/>
</dbReference>
<dbReference type="InterPro" id="IPR005786">
    <property type="entry name" value="B_amino_transII"/>
</dbReference>
<dbReference type="CDD" id="cd01557">
    <property type="entry name" value="BCAT_beta_family"/>
    <property type="match status" value="1"/>
</dbReference>
<dbReference type="GO" id="GO:0009098">
    <property type="term" value="P:L-leucine biosynthetic process"/>
    <property type="evidence" value="ECO:0007669"/>
    <property type="project" value="TreeGrafter"/>
</dbReference>
<dbReference type="NCBIfam" id="TIGR01123">
    <property type="entry name" value="ilvE_II"/>
    <property type="match status" value="1"/>
</dbReference>
<keyword evidence="5" id="KW-0028">Amino-acid biosynthesis</keyword>
<evidence type="ECO:0000313" key="10">
    <source>
        <dbReference type="Proteomes" id="UP000887569"/>
    </source>
</evidence>
<keyword evidence="10" id="KW-1185">Reference proteome</keyword>
<dbReference type="NCBIfam" id="NF009897">
    <property type="entry name" value="PRK13357.1"/>
    <property type="match status" value="1"/>
</dbReference>
<dbReference type="EC" id="2.6.1.42" evidence="3"/>
<dbReference type="FunFam" id="3.30.470.10:FF:000002">
    <property type="entry name" value="Branched-chain-amino-acid aminotransferase"/>
    <property type="match status" value="1"/>
</dbReference>
<dbReference type="Gene3D" id="3.20.10.10">
    <property type="entry name" value="D-amino Acid Aminotransferase, subunit A, domain 2"/>
    <property type="match status" value="1"/>
</dbReference>
<sequence length="414" mass="46664">MCAAVKVNGIVMHGRQLGLTAQRFASITYAATNDTALQTKPFLYRDLKVVRATGAQLRPKPKLDSPLKFGHNFSDHMFEVDWNVSKGWGQPLISPLHNFDLHPASKVLHYAIELFEGMKAYRGVDNKVRLFRPEMNMERMRRSAARSALPDFSATEMIKIISELVNIDQEWVPRAKASSMYIRPAMIALDATLGVGHPNEARLFVLTGPAGQYYATGFKPVSLLADPEYVRAFPGGVGQYKMGCNYAPSIMVSKVAAEKGCQQVLWLLGEDERITEVGTMNIMLFWKNEKGEEELVTPPLTDGIILPGVTRDSLLTLARQWNQFKVSERYVGMSEIRKALKEHRLYEIFGCGTACVVSPVGRILYRNKSSGNDYEDMIIPTMEHKPNLMQKLYDSIVDIQYGKVPYPEWLHEVV</sequence>
<dbReference type="InterPro" id="IPR043132">
    <property type="entry name" value="BCAT-like_C"/>
</dbReference>
<evidence type="ECO:0000313" key="11">
    <source>
        <dbReference type="WBParaSite" id="PgR103X_g019_t01"/>
    </source>
</evidence>
<feature type="modified residue" description="N6-(pyridoxal phosphate)lysine" evidence="9">
    <location>
        <position position="241"/>
    </location>
</feature>
<reference evidence="11 12" key="1">
    <citation type="submission" date="2022-11" db="UniProtKB">
        <authorList>
            <consortium name="WormBaseParasite"/>
        </authorList>
    </citation>
    <scope>IDENTIFICATION</scope>
</reference>
<comment type="cofactor">
    <cofactor evidence="1">
        <name>pyridoxal 5'-phosphate</name>
        <dbReference type="ChEBI" id="CHEBI:597326"/>
    </cofactor>
</comment>
<dbReference type="PIRSF" id="PIRSF006468">
    <property type="entry name" value="BCAT1"/>
    <property type="match status" value="1"/>
</dbReference>
<dbReference type="Gene3D" id="3.30.470.10">
    <property type="match status" value="1"/>
</dbReference>
<dbReference type="InterPro" id="IPR001544">
    <property type="entry name" value="Aminotrans_IV"/>
</dbReference>
<dbReference type="InterPro" id="IPR036038">
    <property type="entry name" value="Aminotransferase-like"/>
</dbReference>
<evidence type="ECO:0000256" key="4">
    <source>
        <dbReference type="ARBA" id="ARBA00022576"/>
    </source>
</evidence>
<keyword evidence="6" id="KW-0808">Transferase</keyword>
<accession>A0A915CA22</accession>
<dbReference type="FunFam" id="3.20.10.10:FF:000004">
    <property type="entry name" value="Branched-chain-amino-acid aminotransferase"/>
    <property type="match status" value="1"/>
</dbReference>